<evidence type="ECO:0000259" key="2">
    <source>
        <dbReference type="PROSITE" id="PS50164"/>
    </source>
</evidence>
<evidence type="ECO:0000313" key="3">
    <source>
        <dbReference type="EMBL" id="SHJ74683.1"/>
    </source>
</evidence>
<accession>A0A1M6LU11</accession>
<dbReference type="RefSeq" id="WP_262481116.1">
    <property type="nucleotide sequence ID" value="NZ_FNNS01000022.1"/>
</dbReference>
<dbReference type="Proteomes" id="UP000184172">
    <property type="component" value="Unassembled WGS sequence"/>
</dbReference>
<keyword evidence="3" id="KW-0540">Nuclease</keyword>
<evidence type="ECO:0000313" key="4">
    <source>
        <dbReference type="Proteomes" id="UP000184172"/>
    </source>
</evidence>
<dbReference type="PANTHER" id="PTHR34477">
    <property type="entry name" value="UPF0213 PROTEIN YHBQ"/>
    <property type="match status" value="1"/>
</dbReference>
<dbReference type="EMBL" id="FQYV01000024">
    <property type="protein sequence ID" value="SHJ74683.1"/>
    <property type="molecule type" value="Genomic_DNA"/>
</dbReference>
<dbReference type="InterPro" id="IPR035901">
    <property type="entry name" value="GIY-YIG_endonuc_sf"/>
</dbReference>
<dbReference type="CDD" id="cd10448">
    <property type="entry name" value="GIY-YIG_unchar_3"/>
    <property type="match status" value="1"/>
</dbReference>
<gene>
    <name evidence="3" type="ORF">SAMN04487908_12441</name>
</gene>
<evidence type="ECO:0000256" key="1">
    <source>
        <dbReference type="ARBA" id="ARBA00007435"/>
    </source>
</evidence>
<sequence>MGGARKDSHLRGNEVWYVYIMTNKSNNVLYIGVTDDIDSRVEEHKHKVYPQSFTARYNCNKLIYFEEFDNGHKASQREKQMKKWNREWKIKLIEEMNPSWFDLSLNWNNIDLIYKTKRISPNKLKL</sequence>
<dbReference type="GO" id="GO:0004519">
    <property type="term" value="F:endonuclease activity"/>
    <property type="evidence" value="ECO:0007669"/>
    <property type="project" value="UniProtKB-KW"/>
</dbReference>
<dbReference type="Pfam" id="PF01541">
    <property type="entry name" value="GIY-YIG"/>
    <property type="match status" value="1"/>
</dbReference>
<dbReference type="STRING" id="797419.SAMN05216556_12218"/>
<dbReference type="PANTHER" id="PTHR34477:SF5">
    <property type="entry name" value="BSL5627 PROTEIN"/>
    <property type="match status" value="1"/>
</dbReference>
<organism evidence="3 4">
    <name type="scientific">Aequorivita viscosa</name>
    <dbReference type="NCBI Taxonomy" id="797419"/>
    <lineage>
        <taxon>Bacteria</taxon>
        <taxon>Pseudomonadati</taxon>
        <taxon>Bacteroidota</taxon>
        <taxon>Flavobacteriia</taxon>
        <taxon>Flavobacteriales</taxon>
        <taxon>Flavobacteriaceae</taxon>
        <taxon>Aequorivita</taxon>
    </lineage>
</organism>
<dbReference type="SMART" id="SM00465">
    <property type="entry name" value="GIYc"/>
    <property type="match status" value="1"/>
</dbReference>
<dbReference type="Gene3D" id="3.40.1440.10">
    <property type="entry name" value="GIY-YIG endonuclease"/>
    <property type="match status" value="1"/>
</dbReference>
<dbReference type="PROSITE" id="PS50164">
    <property type="entry name" value="GIY_YIG"/>
    <property type="match status" value="1"/>
</dbReference>
<feature type="domain" description="GIY-YIG" evidence="2">
    <location>
        <begin position="14"/>
        <end position="91"/>
    </location>
</feature>
<protein>
    <submittedName>
        <fullName evidence="3">Putative endonuclease</fullName>
    </submittedName>
</protein>
<name>A0A1M6LU11_9FLAO</name>
<dbReference type="InterPro" id="IPR050190">
    <property type="entry name" value="UPF0213_domain"/>
</dbReference>
<dbReference type="SUPFAM" id="SSF82771">
    <property type="entry name" value="GIY-YIG endonuclease"/>
    <property type="match status" value="1"/>
</dbReference>
<dbReference type="AlphaFoldDB" id="A0A1M6LU11"/>
<keyword evidence="4" id="KW-1185">Reference proteome</keyword>
<proteinExistence type="inferred from homology"/>
<comment type="similarity">
    <text evidence="1">Belongs to the UPF0213 family.</text>
</comment>
<keyword evidence="3" id="KW-0255">Endonuclease</keyword>
<dbReference type="InterPro" id="IPR000305">
    <property type="entry name" value="GIY-YIG_endonuc"/>
</dbReference>
<keyword evidence="3" id="KW-0378">Hydrolase</keyword>
<reference evidence="4" key="1">
    <citation type="submission" date="2016-11" db="EMBL/GenBank/DDBJ databases">
        <authorList>
            <person name="Varghese N."/>
            <person name="Submissions S."/>
        </authorList>
    </citation>
    <scope>NUCLEOTIDE SEQUENCE [LARGE SCALE GENOMIC DNA]</scope>
    <source>
        <strain evidence="4">DSM 26349</strain>
    </source>
</reference>